<evidence type="ECO:0000313" key="2">
    <source>
        <dbReference type="EMBL" id="THG06822.1"/>
    </source>
</evidence>
<protein>
    <submittedName>
        <fullName evidence="2">Uncharacterized protein</fullName>
    </submittedName>
</protein>
<accession>A0A4S4DU70</accession>
<dbReference type="AlphaFoldDB" id="A0A4S4DU70"/>
<dbReference type="Proteomes" id="UP000306102">
    <property type="component" value="Unassembled WGS sequence"/>
</dbReference>
<dbReference type="InterPro" id="IPR044828">
    <property type="entry name" value="TSJT1-like"/>
</dbReference>
<reference evidence="2 3" key="1">
    <citation type="journal article" date="2018" name="Proc. Natl. Acad. Sci. U.S.A.">
        <title>Draft genome sequence of Camellia sinensis var. sinensis provides insights into the evolution of the tea genome and tea quality.</title>
        <authorList>
            <person name="Wei C."/>
            <person name="Yang H."/>
            <person name="Wang S."/>
            <person name="Zhao J."/>
            <person name="Liu C."/>
            <person name="Gao L."/>
            <person name="Xia E."/>
            <person name="Lu Y."/>
            <person name="Tai Y."/>
            <person name="She G."/>
            <person name="Sun J."/>
            <person name="Cao H."/>
            <person name="Tong W."/>
            <person name="Gao Q."/>
            <person name="Li Y."/>
            <person name="Deng W."/>
            <person name="Jiang X."/>
            <person name="Wang W."/>
            <person name="Chen Q."/>
            <person name="Zhang S."/>
            <person name="Li H."/>
            <person name="Wu J."/>
            <person name="Wang P."/>
            <person name="Li P."/>
            <person name="Shi C."/>
            <person name="Zheng F."/>
            <person name="Jian J."/>
            <person name="Huang B."/>
            <person name="Shan D."/>
            <person name="Shi M."/>
            <person name="Fang C."/>
            <person name="Yue Y."/>
            <person name="Li F."/>
            <person name="Li D."/>
            <person name="Wei S."/>
            <person name="Han B."/>
            <person name="Jiang C."/>
            <person name="Yin Y."/>
            <person name="Xia T."/>
            <person name="Zhang Z."/>
            <person name="Bennetzen J.L."/>
            <person name="Zhao S."/>
            <person name="Wan X."/>
        </authorList>
    </citation>
    <scope>NUCLEOTIDE SEQUENCE [LARGE SCALE GENOMIC DNA]</scope>
    <source>
        <strain evidence="3">cv. Shuchazao</strain>
        <tissue evidence="2">Leaf</tissue>
    </source>
</reference>
<keyword evidence="1" id="KW-0812">Transmembrane</keyword>
<evidence type="ECO:0000256" key="1">
    <source>
        <dbReference type="SAM" id="Phobius"/>
    </source>
</evidence>
<evidence type="ECO:0000313" key="3">
    <source>
        <dbReference type="Proteomes" id="UP000306102"/>
    </source>
</evidence>
<gene>
    <name evidence="2" type="ORF">TEA_001971</name>
</gene>
<sequence>MLEVFEKSTGKLPEELSLPLKGMLDSKTGEKIVEIFHSWWPHSTLFNLPNGNSMVLSHEDECPLHPRIVMVAFHFNGEWLEMGPWSVMMIQMSLQRLVKIVVLLFLQAVFCELLVVPRRQKTITHKHTRCIYMSGDHPLNKIRAITWEDDEGNISTVLFQVDLFTRLRSIPRTDSSANWIIHLTKSEQLLGKTMKETFLLFCFKWICSLDFVAFHELIVLQIGQVSPPSTENRKQKTLDSV</sequence>
<keyword evidence="3" id="KW-1185">Reference proteome</keyword>
<organism evidence="2 3">
    <name type="scientific">Camellia sinensis var. sinensis</name>
    <name type="common">China tea</name>
    <dbReference type="NCBI Taxonomy" id="542762"/>
    <lineage>
        <taxon>Eukaryota</taxon>
        <taxon>Viridiplantae</taxon>
        <taxon>Streptophyta</taxon>
        <taxon>Embryophyta</taxon>
        <taxon>Tracheophyta</taxon>
        <taxon>Spermatophyta</taxon>
        <taxon>Magnoliopsida</taxon>
        <taxon>eudicotyledons</taxon>
        <taxon>Gunneridae</taxon>
        <taxon>Pentapetalae</taxon>
        <taxon>asterids</taxon>
        <taxon>Ericales</taxon>
        <taxon>Theaceae</taxon>
        <taxon>Camellia</taxon>
    </lineage>
</organism>
<dbReference type="EMBL" id="SDRB02010388">
    <property type="protein sequence ID" value="THG06822.1"/>
    <property type="molecule type" value="Genomic_DNA"/>
</dbReference>
<keyword evidence="1" id="KW-1133">Transmembrane helix</keyword>
<dbReference type="PANTHER" id="PTHR45952">
    <property type="entry name" value="ALUMINUM INDUCED PROTEIN WITH YGL AND LRDR MOTIFS"/>
    <property type="match status" value="1"/>
</dbReference>
<proteinExistence type="predicted"/>
<feature type="transmembrane region" description="Helical" evidence="1">
    <location>
        <begin position="97"/>
        <end position="116"/>
    </location>
</feature>
<comment type="caution">
    <text evidence="2">The sequence shown here is derived from an EMBL/GenBank/DDBJ whole genome shotgun (WGS) entry which is preliminary data.</text>
</comment>
<name>A0A4S4DU70_CAMSN</name>
<keyword evidence="1" id="KW-0472">Membrane</keyword>
<dbReference type="PANTHER" id="PTHR45952:SF8">
    <property type="entry name" value="STEM-SPECIFIC PROTEIN TSJT1"/>
    <property type="match status" value="1"/>
</dbReference>